<evidence type="ECO:0000313" key="6">
    <source>
        <dbReference type="EMBL" id="KAL1651323.1"/>
    </source>
</evidence>
<evidence type="ECO:0000259" key="3">
    <source>
        <dbReference type="Pfam" id="PF12768"/>
    </source>
</evidence>
<dbReference type="InterPro" id="IPR048265">
    <property type="entry name" value="Rax2-like_third"/>
</dbReference>
<comment type="caution">
    <text evidence="6">The sequence shown here is derived from an EMBL/GenBank/DDBJ whole genome shotgun (WGS) entry which is preliminary data.</text>
</comment>
<dbReference type="SUPFAM" id="SSF50965">
    <property type="entry name" value="Galactose oxidase, central domain"/>
    <property type="match status" value="2"/>
</dbReference>
<gene>
    <name evidence="6" type="ORF">SLS58_000662</name>
</gene>
<protein>
    <recommendedName>
        <fullName evidence="8">Cellular morphogenesis protein</fullName>
    </recommendedName>
</protein>
<feature type="signal peptide" evidence="2">
    <location>
        <begin position="1"/>
        <end position="23"/>
    </location>
</feature>
<keyword evidence="1" id="KW-0472">Membrane</keyword>
<feature type="transmembrane region" description="Helical" evidence="1">
    <location>
        <begin position="1155"/>
        <end position="1182"/>
    </location>
</feature>
<dbReference type="InterPro" id="IPR011043">
    <property type="entry name" value="Gal_Oxase/kelch_b-propeller"/>
</dbReference>
<evidence type="ECO:0000256" key="2">
    <source>
        <dbReference type="SAM" id="SignalP"/>
    </source>
</evidence>
<feature type="domain" description="Rax2-like third" evidence="5">
    <location>
        <begin position="374"/>
        <end position="536"/>
    </location>
</feature>
<dbReference type="PANTHER" id="PTHR31778">
    <property type="entry name" value="BUD SITE SELECTION PROTEIN RAX2"/>
    <property type="match status" value="1"/>
</dbReference>
<dbReference type="PANTHER" id="PTHR31778:SF2">
    <property type="entry name" value="BUD SITE SELECTION PROTEIN RAX2"/>
    <property type="match status" value="1"/>
</dbReference>
<organism evidence="6 7">
    <name type="scientific">Diplodia intermedia</name>
    <dbReference type="NCBI Taxonomy" id="856260"/>
    <lineage>
        <taxon>Eukaryota</taxon>
        <taxon>Fungi</taxon>
        <taxon>Dikarya</taxon>
        <taxon>Ascomycota</taxon>
        <taxon>Pezizomycotina</taxon>
        <taxon>Dothideomycetes</taxon>
        <taxon>Dothideomycetes incertae sedis</taxon>
        <taxon>Botryosphaeriales</taxon>
        <taxon>Botryosphaeriaceae</taxon>
        <taxon>Diplodia</taxon>
    </lineage>
</organism>
<evidence type="ECO:0008006" key="8">
    <source>
        <dbReference type="Google" id="ProtNLM"/>
    </source>
</evidence>
<dbReference type="Proteomes" id="UP001521184">
    <property type="component" value="Unassembled WGS sequence"/>
</dbReference>
<feature type="domain" description="Rax2-like C-terminal" evidence="3">
    <location>
        <begin position="897"/>
        <end position="1149"/>
    </location>
</feature>
<dbReference type="Pfam" id="PF20843">
    <property type="entry name" value="Rax2_3"/>
    <property type="match status" value="1"/>
</dbReference>
<evidence type="ECO:0000259" key="4">
    <source>
        <dbReference type="Pfam" id="PF20842"/>
    </source>
</evidence>
<keyword evidence="7" id="KW-1185">Reference proteome</keyword>
<dbReference type="InterPro" id="IPR024982">
    <property type="entry name" value="Rax2-like_C"/>
</dbReference>
<keyword evidence="1" id="KW-1133">Transmembrane helix</keyword>
<evidence type="ECO:0000259" key="5">
    <source>
        <dbReference type="Pfam" id="PF20843"/>
    </source>
</evidence>
<accession>A0ABR3U502</accession>
<proteinExistence type="predicted"/>
<feature type="domain" description="Rax2-like second" evidence="4">
    <location>
        <begin position="217"/>
        <end position="363"/>
    </location>
</feature>
<dbReference type="Pfam" id="PF12768">
    <property type="entry name" value="Rax2"/>
    <property type="match status" value="1"/>
</dbReference>
<sequence length="1227" mass="128672">MSAGRLAAALLSAALIGAPTTRAVSFEAVDSPNIDISELGRVALAGNFDALSLYEWVGQEQNTYLTNGSQAILSRFPNGAFANLAVGDANIQAMCPFVKDGSLTGIVIGGNFTSLGGVETQGIALFNPNTSDITPLEGLTGSVKSLYCDSDSGTVYVGGSFSAANSTNALAWVDGWTNLPFAGFNGPVSSIVKNSDGHIIFGGSFDGLGNSTTPKQKDQQIIPLGAGNITSQAASSQSGFSDPRNILCKSGQGGSGNAFLLEDASPGFWKAEFQFGFQPTKLRLYNTNEDGRGTRTWRFTALPDGGIMNLTHTDSDGNNITCDARCPLPQGNTTHQDFHFVNQVGMNAFRIDISEWYGDGAGLAGIELYQDDIYSFAINDFNHPTCESTNTAATATQTGPWEVEASHSSSSQWLSANFTSGETVDSSSASVVFKPNVKQSGNYTVRLYTPGCKQDNTCETRGQVNITGTMTNGTTTAGAPISTTLFQTNYYDKYDTVYYGYVDAISDSFRPFIELTPADGQQGPLNIVAQRVRFELMSSSSGGLNGLYEYDPSLDTASDDFSASVVDTAGSQLSDSAGINAMVADDNTMWIGGNFSSSNISHIFAIKDNTTVSLADRGLNSEVRALYLNGTDLFVGGNFSNTAENTVDGLNSVALYSTSDNTWTPLGAGVNGSVAQIIPLSLNLTDDTPEFVLALSGDITGVQAFGENATFPVEGIALWSPSRGNWVRNLDVQAIAVSGQLNAWTEVPDSDPLFAGAVASQALEASGAVGLISAEQLGLQRYPIQIQPEAESASSNLTKRSTSSQSVTGVVTGLVYEQNSLNITVIGGHFSVSGANGSEFNNLLFVNTSNSDQVTGLSNQLDATATIVTLATQESDSTLWVGGRFTGNASDTELNGLFSYSLANADFSSTQPQALDRTSGQVSVNAIAPRPDSSDVFVGGEFDSAGAFTCPALCVYATDRGQWVSPGNGLSGSVSTMLWVTQNELLLGGNLTADDNTTALVTYTVKDSSFKTLPGSEQVPGPVDAITAANSDGTQFWVAGTASNGSAFVMLTGTGADDWVSVGEGLGEGSVVRGLQVFSINEDHDSNENLDKDKILMVLGELNVPGFGNASAVTFNGTDFQPFILSTTASNGQGSLSQVFVEKPQNVFRTSGGHLALGLVVLIALAIALALIMLLVVAGIAAERIRRAREGYVPAPTQMGDKNANINRIPPEHILGNLDNPGAPERL</sequence>
<evidence type="ECO:0000256" key="1">
    <source>
        <dbReference type="SAM" id="Phobius"/>
    </source>
</evidence>
<evidence type="ECO:0000313" key="7">
    <source>
        <dbReference type="Proteomes" id="UP001521184"/>
    </source>
</evidence>
<keyword evidence="1" id="KW-0812">Transmembrane</keyword>
<dbReference type="Pfam" id="PF20842">
    <property type="entry name" value="Rax2_2"/>
    <property type="match status" value="1"/>
</dbReference>
<dbReference type="EMBL" id="JAKEKT020000002">
    <property type="protein sequence ID" value="KAL1651323.1"/>
    <property type="molecule type" value="Genomic_DNA"/>
</dbReference>
<dbReference type="InterPro" id="IPR048266">
    <property type="entry name" value="Rax2-like_second"/>
</dbReference>
<feature type="chain" id="PRO_5046303678" description="Cellular morphogenesis protein" evidence="2">
    <location>
        <begin position="24"/>
        <end position="1227"/>
    </location>
</feature>
<keyword evidence="2" id="KW-0732">Signal</keyword>
<reference evidence="6 7" key="1">
    <citation type="journal article" date="2023" name="Plant Dis.">
        <title>First Report of Diplodia intermedia Causing Canker and Dieback Diseases on Apple Trees in Canada.</title>
        <authorList>
            <person name="Ellouze W."/>
            <person name="Ilyukhin E."/>
            <person name="Sulman M."/>
            <person name="Ali S."/>
        </authorList>
    </citation>
    <scope>NUCLEOTIDE SEQUENCE [LARGE SCALE GENOMIC DNA]</scope>
    <source>
        <strain evidence="6 7">M45-28</strain>
    </source>
</reference>
<name>A0ABR3U502_9PEZI</name>